<dbReference type="FunCoup" id="A0A2R6RU94">
    <property type="interactions" value="2015"/>
</dbReference>
<evidence type="ECO:0000313" key="6">
    <source>
        <dbReference type="EMBL" id="PSS33608.1"/>
    </source>
</evidence>
<evidence type="ECO:0000256" key="4">
    <source>
        <dbReference type="ARBA" id="ARBA00023136"/>
    </source>
</evidence>
<dbReference type="PANTHER" id="PTHR43731">
    <property type="entry name" value="RHOMBOID PROTEASE"/>
    <property type="match status" value="1"/>
</dbReference>
<keyword evidence="3 5" id="KW-1133">Transmembrane helix</keyword>
<dbReference type="InParanoid" id="A0A2R6RU94"/>
<dbReference type="GO" id="GO:0016020">
    <property type="term" value="C:membrane"/>
    <property type="evidence" value="ECO:0007669"/>
    <property type="project" value="UniProtKB-SubCell"/>
</dbReference>
<keyword evidence="4 5" id="KW-0472">Membrane</keyword>
<reference evidence="7" key="2">
    <citation type="journal article" date="2018" name="BMC Genomics">
        <title>A manually annotated Actinidia chinensis var. chinensis (kiwifruit) genome highlights the challenges associated with draft genomes and gene prediction in plants.</title>
        <authorList>
            <person name="Pilkington S.M."/>
            <person name="Crowhurst R."/>
            <person name="Hilario E."/>
            <person name="Nardozza S."/>
            <person name="Fraser L."/>
            <person name="Peng Y."/>
            <person name="Gunaseelan K."/>
            <person name="Simpson R."/>
            <person name="Tahir J."/>
            <person name="Deroles S.C."/>
            <person name="Templeton K."/>
            <person name="Luo Z."/>
            <person name="Davy M."/>
            <person name="Cheng C."/>
            <person name="McNeilage M."/>
            <person name="Scaglione D."/>
            <person name="Liu Y."/>
            <person name="Zhang Q."/>
            <person name="Datson P."/>
            <person name="De Silva N."/>
            <person name="Gardiner S.E."/>
            <person name="Bassett H."/>
            <person name="Chagne D."/>
            <person name="McCallum J."/>
            <person name="Dzierzon H."/>
            <person name="Deng C."/>
            <person name="Wang Y.Y."/>
            <person name="Barron L."/>
            <person name="Manako K."/>
            <person name="Bowen J."/>
            <person name="Foster T.M."/>
            <person name="Erridge Z.A."/>
            <person name="Tiffin H."/>
            <person name="Waite C.N."/>
            <person name="Davies K.M."/>
            <person name="Grierson E.P."/>
            <person name="Laing W.A."/>
            <person name="Kirk R."/>
            <person name="Chen X."/>
            <person name="Wood M."/>
            <person name="Montefiori M."/>
            <person name="Brummell D.A."/>
            <person name="Schwinn K.E."/>
            <person name="Catanach A."/>
            <person name="Fullerton C."/>
            <person name="Li D."/>
            <person name="Meiyalaghan S."/>
            <person name="Nieuwenhuizen N."/>
            <person name="Read N."/>
            <person name="Prakash R."/>
            <person name="Hunter D."/>
            <person name="Zhang H."/>
            <person name="McKenzie M."/>
            <person name="Knabel M."/>
            <person name="Harris A."/>
            <person name="Allan A.C."/>
            <person name="Gleave A."/>
            <person name="Chen A."/>
            <person name="Janssen B.J."/>
            <person name="Plunkett B."/>
            <person name="Ampomah-Dwamena C."/>
            <person name="Voogd C."/>
            <person name="Leif D."/>
            <person name="Lafferty D."/>
            <person name="Souleyre E.J.F."/>
            <person name="Varkonyi-Gasic E."/>
            <person name="Gambi F."/>
            <person name="Hanley J."/>
            <person name="Yao J.L."/>
            <person name="Cheung J."/>
            <person name="David K.M."/>
            <person name="Warren B."/>
            <person name="Marsh K."/>
            <person name="Snowden K.C."/>
            <person name="Lin-Wang K."/>
            <person name="Brian L."/>
            <person name="Martinez-Sanchez M."/>
            <person name="Wang M."/>
            <person name="Ileperuma N."/>
            <person name="Macnee N."/>
            <person name="Campin R."/>
            <person name="McAtee P."/>
            <person name="Drummond R.S.M."/>
            <person name="Espley R.V."/>
            <person name="Ireland H.S."/>
            <person name="Wu R."/>
            <person name="Atkinson R.G."/>
            <person name="Karunairetnam S."/>
            <person name="Bulley S."/>
            <person name="Chunkath S."/>
            <person name="Hanley Z."/>
            <person name="Storey R."/>
            <person name="Thrimawithana A.H."/>
            <person name="Thomson S."/>
            <person name="David C."/>
            <person name="Testolin R."/>
            <person name="Huang H."/>
            <person name="Hellens R.P."/>
            <person name="Schaffer R.J."/>
        </authorList>
    </citation>
    <scope>NUCLEOTIDE SEQUENCE [LARGE SCALE GENOMIC DNA]</scope>
    <source>
        <strain evidence="7">cv. Red5</strain>
    </source>
</reference>
<comment type="caution">
    <text evidence="6">The sequence shown here is derived from an EMBL/GenBank/DDBJ whole genome shotgun (WGS) entry which is preliminary data.</text>
</comment>
<dbReference type="InterPro" id="IPR050925">
    <property type="entry name" value="Rhomboid_protease_S54"/>
</dbReference>
<dbReference type="AlphaFoldDB" id="A0A2R6RU94"/>
<dbReference type="SUPFAM" id="SSF144091">
    <property type="entry name" value="Rhomboid-like"/>
    <property type="match status" value="1"/>
</dbReference>
<sequence length="313" mass="34981">MLGGQGVIQHCFYTKVSMAVVPICYNMGYKDQSLLNPKEVKHNEKGFMCSFNAVQENCCCFSPLSSDSGRRGLNDSTGILLKFSKRKSAGFFHGEGCNRGFMPSNMTEVSVQSLLHKVACHLRSIPSNDPEREKLYVLCHASKSSLNQKQLESLDTYFRKLKQDANRPSSVSLNKTEEFVDHSGTVTAKRVLVSLEHYLGKVKKDNGTTEAPSYSARVNSGSGEWNKLKGYTMLKNRDGEGPKSSYNETSDLYLINILVSMNIAVFLFGIASPIQKSDLEHFSLPLAYGAKINHLILLGEWWRLVTPMFLVQE</sequence>
<evidence type="ECO:0000256" key="5">
    <source>
        <dbReference type="SAM" id="Phobius"/>
    </source>
</evidence>
<gene>
    <name evidence="6" type="ORF">CEY00_Acc04009</name>
</gene>
<comment type="subcellular location">
    <subcellularLocation>
        <location evidence="1">Membrane</location>
        <topology evidence="1">Multi-pass membrane protein</topology>
    </subcellularLocation>
</comment>
<evidence type="ECO:0000313" key="7">
    <source>
        <dbReference type="Proteomes" id="UP000241394"/>
    </source>
</evidence>
<dbReference type="Gramene" id="PSS33608">
    <property type="protein sequence ID" value="PSS33608"/>
    <property type="gene ID" value="CEY00_Acc04009"/>
</dbReference>
<dbReference type="Proteomes" id="UP000241394">
    <property type="component" value="Chromosome LG3"/>
</dbReference>
<evidence type="ECO:0000256" key="3">
    <source>
        <dbReference type="ARBA" id="ARBA00022989"/>
    </source>
</evidence>
<evidence type="ECO:0000256" key="2">
    <source>
        <dbReference type="ARBA" id="ARBA00022692"/>
    </source>
</evidence>
<dbReference type="InterPro" id="IPR035952">
    <property type="entry name" value="Rhomboid-like_sf"/>
</dbReference>
<protein>
    <submittedName>
        <fullName evidence="6">RHOMBOID-like protein</fullName>
    </submittedName>
</protein>
<name>A0A2R6RU94_ACTCC</name>
<accession>A0A2R6RU94</accession>
<proteinExistence type="predicted"/>
<dbReference type="EMBL" id="NKQK01000003">
    <property type="protein sequence ID" value="PSS33608.1"/>
    <property type="molecule type" value="Genomic_DNA"/>
</dbReference>
<dbReference type="STRING" id="1590841.A0A2R6RU94"/>
<dbReference type="PANTHER" id="PTHR43731:SF30">
    <property type="entry name" value="RHOMBOID-LIKE PROTEIN 9, CHLOROPLASTIC"/>
    <property type="match status" value="1"/>
</dbReference>
<reference evidence="6 7" key="1">
    <citation type="submission" date="2017-07" db="EMBL/GenBank/DDBJ databases">
        <title>An improved, manually edited Actinidia chinensis var. chinensis (kiwifruit) genome highlights the challenges associated with draft genomes and gene prediction in plants.</title>
        <authorList>
            <person name="Pilkington S."/>
            <person name="Crowhurst R."/>
            <person name="Hilario E."/>
            <person name="Nardozza S."/>
            <person name="Fraser L."/>
            <person name="Peng Y."/>
            <person name="Gunaseelan K."/>
            <person name="Simpson R."/>
            <person name="Tahir J."/>
            <person name="Deroles S."/>
            <person name="Templeton K."/>
            <person name="Luo Z."/>
            <person name="Davy M."/>
            <person name="Cheng C."/>
            <person name="Mcneilage M."/>
            <person name="Scaglione D."/>
            <person name="Liu Y."/>
            <person name="Zhang Q."/>
            <person name="Datson P."/>
            <person name="De Silva N."/>
            <person name="Gardiner S."/>
            <person name="Bassett H."/>
            <person name="Chagne D."/>
            <person name="Mccallum J."/>
            <person name="Dzierzon H."/>
            <person name="Deng C."/>
            <person name="Wang Y.-Y."/>
            <person name="Barron N."/>
            <person name="Manako K."/>
            <person name="Bowen J."/>
            <person name="Foster T."/>
            <person name="Erridge Z."/>
            <person name="Tiffin H."/>
            <person name="Waite C."/>
            <person name="Davies K."/>
            <person name="Grierson E."/>
            <person name="Laing W."/>
            <person name="Kirk R."/>
            <person name="Chen X."/>
            <person name="Wood M."/>
            <person name="Montefiori M."/>
            <person name="Brummell D."/>
            <person name="Schwinn K."/>
            <person name="Catanach A."/>
            <person name="Fullerton C."/>
            <person name="Li D."/>
            <person name="Meiyalaghan S."/>
            <person name="Nieuwenhuizen N."/>
            <person name="Read N."/>
            <person name="Prakash R."/>
            <person name="Hunter D."/>
            <person name="Zhang H."/>
            <person name="Mckenzie M."/>
            <person name="Knabel M."/>
            <person name="Harris A."/>
            <person name="Allan A."/>
            <person name="Chen A."/>
            <person name="Janssen B."/>
            <person name="Plunkett B."/>
            <person name="Dwamena C."/>
            <person name="Voogd C."/>
            <person name="Leif D."/>
            <person name="Lafferty D."/>
            <person name="Souleyre E."/>
            <person name="Varkonyi-Gasic E."/>
            <person name="Gambi F."/>
            <person name="Hanley J."/>
            <person name="Yao J.-L."/>
            <person name="Cheung J."/>
            <person name="David K."/>
            <person name="Warren B."/>
            <person name="Marsh K."/>
            <person name="Snowden K."/>
            <person name="Lin-Wang K."/>
            <person name="Brian L."/>
            <person name="Martinez-Sanchez M."/>
            <person name="Wang M."/>
            <person name="Ileperuma N."/>
            <person name="Macnee N."/>
            <person name="Campin R."/>
            <person name="Mcatee P."/>
            <person name="Drummond R."/>
            <person name="Espley R."/>
            <person name="Ireland H."/>
            <person name="Wu R."/>
            <person name="Atkinson R."/>
            <person name="Karunairetnam S."/>
            <person name="Bulley S."/>
            <person name="Chunkath S."/>
            <person name="Hanley Z."/>
            <person name="Storey R."/>
            <person name="Thrimawithana A."/>
            <person name="Thomson S."/>
            <person name="David C."/>
            <person name="Testolin R."/>
        </authorList>
    </citation>
    <scope>NUCLEOTIDE SEQUENCE [LARGE SCALE GENOMIC DNA]</scope>
    <source>
        <strain evidence="7">cv. Red5</strain>
        <tissue evidence="6">Young leaf</tissue>
    </source>
</reference>
<keyword evidence="7" id="KW-1185">Reference proteome</keyword>
<dbReference type="OrthoDB" id="418595at2759"/>
<organism evidence="6 7">
    <name type="scientific">Actinidia chinensis var. chinensis</name>
    <name type="common">Chinese soft-hair kiwi</name>
    <dbReference type="NCBI Taxonomy" id="1590841"/>
    <lineage>
        <taxon>Eukaryota</taxon>
        <taxon>Viridiplantae</taxon>
        <taxon>Streptophyta</taxon>
        <taxon>Embryophyta</taxon>
        <taxon>Tracheophyta</taxon>
        <taxon>Spermatophyta</taxon>
        <taxon>Magnoliopsida</taxon>
        <taxon>eudicotyledons</taxon>
        <taxon>Gunneridae</taxon>
        <taxon>Pentapetalae</taxon>
        <taxon>asterids</taxon>
        <taxon>Ericales</taxon>
        <taxon>Actinidiaceae</taxon>
        <taxon>Actinidia</taxon>
    </lineage>
</organism>
<dbReference type="GO" id="GO:0004252">
    <property type="term" value="F:serine-type endopeptidase activity"/>
    <property type="evidence" value="ECO:0007669"/>
    <property type="project" value="TreeGrafter"/>
</dbReference>
<evidence type="ECO:0000256" key="1">
    <source>
        <dbReference type="ARBA" id="ARBA00004141"/>
    </source>
</evidence>
<feature type="transmembrane region" description="Helical" evidence="5">
    <location>
        <begin position="252"/>
        <end position="271"/>
    </location>
</feature>
<keyword evidence="2 5" id="KW-0812">Transmembrane</keyword>